<proteinExistence type="predicted"/>
<protein>
    <submittedName>
        <fullName evidence="1">Uncharacterized protein</fullName>
    </submittedName>
</protein>
<evidence type="ECO:0000313" key="2">
    <source>
        <dbReference type="Proteomes" id="UP000824533"/>
    </source>
</evidence>
<gene>
    <name evidence="1" type="ORF">K1T71_004510</name>
</gene>
<evidence type="ECO:0000313" key="1">
    <source>
        <dbReference type="EMBL" id="KAJ0179919.1"/>
    </source>
</evidence>
<dbReference type="Proteomes" id="UP000824533">
    <property type="component" value="Linkage Group LG07"/>
</dbReference>
<organism evidence="1 2">
    <name type="scientific">Dendrolimus kikuchii</name>
    <dbReference type="NCBI Taxonomy" id="765133"/>
    <lineage>
        <taxon>Eukaryota</taxon>
        <taxon>Metazoa</taxon>
        <taxon>Ecdysozoa</taxon>
        <taxon>Arthropoda</taxon>
        <taxon>Hexapoda</taxon>
        <taxon>Insecta</taxon>
        <taxon>Pterygota</taxon>
        <taxon>Neoptera</taxon>
        <taxon>Endopterygota</taxon>
        <taxon>Lepidoptera</taxon>
        <taxon>Glossata</taxon>
        <taxon>Ditrysia</taxon>
        <taxon>Bombycoidea</taxon>
        <taxon>Lasiocampidae</taxon>
        <taxon>Dendrolimus</taxon>
    </lineage>
</organism>
<dbReference type="EMBL" id="CM034393">
    <property type="protein sequence ID" value="KAJ0179919.1"/>
    <property type="molecule type" value="Genomic_DNA"/>
</dbReference>
<name>A0ACC1D857_9NEOP</name>
<keyword evidence="2" id="KW-1185">Reference proteome</keyword>
<accession>A0ACC1D857</accession>
<reference evidence="1 2" key="1">
    <citation type="journal article" date="2021" name="Front. Genet.">
        <title>Chromosome-Level Genome Assembly Reveals Significant Gene Expansion in the Toll and IMD Signaling Pathways of Dendrolimus kikuchii.</title>
        <authorList>
            <person name="Zhou J."/>
            <person name="Wu P."/>
            <person name="Xiong Z."/>
            <person name="Liu N."/>
            <person name="Zhao N."/>
            <person name="Ji M."/>
            <person name="Qiu Y."/>
            <person name="Yang B."/>
        </authorList>
    </citation>
    <scope>NUCLEOTIDE SEQUENCE [LARGE SCALE GENOMIC DNA]</scope>
    <source>
        <strain evidence="1">Ann1</strain>
    </source>
</reference>
<sequence length="124" mass="14377">MRKTSSPCLNTGEIVLSAIKKLMKNTGWTTRTIIKFIKLEYHVGDPNIGRKVSRALKRGVRLGILQKERGRYRLNDVSRLARPVSAREIRTRQKSRKGERYGKTYLRSTKRIKKQRTTVTMSDS</sequence>
<comment type="caution">
    <text evidence="1">The sequence shown here is derived from an EMBL/GenBank/DDBJ whole genome shotgun (WGS) entry which is preliminary data.</text>
</comment>